<evidence type="ECO:0000256" key="2">
    <source>
        <dbReference type="SAM" id="SignalP"/>
    </source>
</evidence>
<dbReference type="InterPro" id="IPR029046">
    <property type="entry name" value="LolA/LolB/LppX"/>
</dbReference>
<organism evidence="3 4">
    <name type="scientific">Thalassovita litoralis</name>
    <dbReference type="NCBI Taxonomy" id="1010611"/>
    <lineage>
        <taxon>Bacteria</taxon>
        <taxon>Pseudomonadati</taxon>
        <taxon>Pseudomonadota</taxon>
        <taxon>Alphaproteobacteria</taxon>
        <taxon>Rhodobacterales</taxon>
        <taxon>Roseobacteraceae</taxon>
        <taxon>Thalassovita</taxon>
    </lineage>
</organism>
<feature type="chain" id="PRO_5021969217" evidence="2">
    <location>
        <begin position="22"/>
        <end position="202"/>
    </location>
</feature>
<feature type="signal peptide" evidence="2">
    <location>
        <begin position="1"/>
        <end position="21"/>
    </location>
</feature>
<dbReference type="Proteomes" id="UP000316030">
    <property type="component" value="Unassembled WGS sequence"/>
</dbReference>
<keyword evidence="4" id="KW-1185">Reference proteome</keyword>
<dbReference type="PANTHER" id="PTHR35869:SF1">
    <property type="entry name" value="OUTER-MEMBRANE LIPOPROTEIN CARRIER PROTEIN"/>
    <property type="match status" value="1"/>
</dbReference>
<dbReference type="Pfam" id="PF03548">
    <property type="entry name" value="LolA"/>
    <property type="match status" value="1"/>
</dbReference>
<reference evidence="3 4" key="1">
    <citation type="submission" date="2017-05" db="EMBL/GenBank/DDBJ databases">
        <authorList>
            <person name="Varghese N."/>
            <person name="Submissions S."/>
        </authorList>
    </citation>
    <scope>NUCLEOTIDE SEQUENCE [LARGE SCALE GENOMIC DNA]</scope>
    <source>
        <strain evidence="3 4">DSM 29506</strain>
    </source>
</reference>
<keyword evidence="3" id="KW-0449">Lipoprotein</keyword>
<dbReference type="EMBL" id="FXTO01000001">
    <property type="protein sequence ID" value="SMO34404.1"/>
    <property type="molecule type" value="Genomic_DNA"/>
</dbReference>
<dbReference type="Gene3D" id="2.50.20.10">
    <property type="entry name" value="Lipoprotein localisation LolA/LolB/LppX"/>
    <property type="match status" value="1"/>
</dbReference>
<dbReference type="OrthoDB" id="9800501at2"/>
<dbReference type="AlphaFoldDB" id="A0A521AHU4"/>
<name>A0A521AHU4_9RHOB</name>
<dbReference type="InterPro" id="IPR004564">
    <property type="entry name" value="OM_lipoprot_carrier_LolA-like"/>
</dbReference>
<evidence type="ECO:0000256" key="1">
    <source>
        <dbReference type="ARBA" id="ARBA00022729"/>
    </source>
</evidence>
<evidence type="ECO:0000313" key="4">
    <source>
        <dbReference type="Proteomes" id="UP000316030"/>
    </source>
</evidence>
<sequence>MKMLRFILAPVCMALAVPVAAEELSLRQISDYLNSFATAQGDFTQINDDGSMSTGKIWLKRPGRARFEYGPPNPALVMAGQGAVAIFDPKSNTGPETYPLKQTPLNIVLRRDVDLAGSKMVAGKVYDGTATTVTAMDPDSPEYGNIQLVFTDNPVQLRQWVINDQSGSATTVILGQMQFETKLSDSLFDIRATSERLQPGGK</sequence>
<dbReference type="CDD" id="cd16325">
    <property type="entry name" value="LolA"/>
    <property type="match status" value="1"/>
</dbReference>
<protein>
    <submittedName>
        <fullName evidence="3">Outer membrane lipoprotein-sorting protein</fullName>
    </submittedName>
</protein>
<proteinExistence type="predicted"/>
<accession>A0A521AHU4</accession>
<keyword evidence="1 2" id="KW-0732">Signal</keyword>
<dbReference type="PANTHER" id="PTHR35869">
    <property type="entry name" value="OUTER-MEMBRANE LIPOPROTEIN CARRIER PROTEIN"/>
    <property type="match status" value="1"/>
</dbReference>
<evidence type="ECO:0000313" key="3">
    <source>
        <dbReference type="EMBL" id="SMO34404.1"/>
    </source>
</evidence>
<gene>
    <name evidence="3" type="ORF">SAMN06265173_101172</name>
</gene>
<dbReference type="SUPFAM" id="SSF89392">
    <property type="entry name" value="Prokaryotic lipoproteins and lipoprotein localization factors"/>
    <property type="match status" value="1"/>
</dbReference>